<dbReference type="Proteomes" id="UP000799766">
    <property type="component" value="Unassembled WGS sequence"/>
</dbReference>
<gene>
    <name evidence="2" type="ORF">BDY21DRAFT_364774</name>
</gene>
<protein>
    <submittedName>
        <fullName evidence="2">Uncharacterized protein</fullName>
    </submittedName>
</protein>
<feature type="compositionally biased region" description="Polar residues" evidence="1">
    <location>
        <begin position="138"/>
        <end position="149"/>
    </location>
</feature>
<keyword evidence="3" id="KW-1185">Reference proteome</keyword>
<feature type="region of interest" description="Disordered" evidence="1">
    <location>
        <begin position="103"/>
        <end position="122"/>
    </location>
</feature>
<evidence type="ECO:0000313" key="3">
    <source>
        <dbReference type="Proteomes" id="UP000799766"/>
    </source>
</evidence>
<name>A0A6A6NWC8_9PEZI</name>
<feature type="region of interest" description="Disordered" evidence="1">
    <location>
        <begin position="134"/>
        <end position="157"/>
    </location>
</feature>
<dbReference type="AlphaFoldDB" id="A0A6A6NWC8"/>
<reference evidence="2" key="1">
    <citation type="journal article" date="2020" name="Stud. Mycol.">
        <title>101 Dothideomycetes genomes: a test case for predicting lifestyles and emergence of pathogens.</title>
        <authorList>
            <person name="Haridas S."/>
            <person name="Albert R."/>
            <person name="Binder M."/>
            <person name="Bloem J."/>
            <person name="Labutti K."/>
            <person name="Salamov A."/>
            <person name="Andreopoulos B."/>
            <person name="Baker S."/>
            <person name="Barry K."/>
            <person name="Bills G."/>
            <person name="Bluhm B."/>
            <person name="Cannon C."/>
            <person name="Castanera R."/>
            <person name="Culley D."/>
            <person name="Daum C."/>
            <person name="Ezra D."/>
            <person name="Gonzalez J."/>
            <person name="Henrissat B."/>
            <person name="Kuo A."/>
            <person name="Liang C."/>
            <person name="Lipzen A."/>
            <person name="Lutzoni F."/>
            <person name="Magnuson J."/>
            <person name="Mondo S."/>
            <person name="Nolan M."/>
            <person name="Ohm R."/>
            <person name="Pangilinan J."/>
            <person name="Park H.-J."/>
            <person name="Ramirez L."/>
            <person name="Alfaro M."/>
            <person name="Sun H."/>
            <person name="Tritt A."/>
            <person name="Yoshinaga Y."/>
            <person name="Zwiers L.-H."/>
            <person name="Turgeon B."/>
            <person name="Goodwin S."/>
            <person name="Spatafora J."/>
            <person name="Crous P."/>
            <person name="Grigoriev I."/>
        </authorList>
    </citation>
    <scope>NUCLEOTIDE SEQUENCE</scope>
    <source>
        <strain evidence="2">ATCC 16933</strain>
    </source>
</reference>
<proteinExistence type="predicted"/>
<feature type="compositionally biased region" description="Polar residues" evidence="1">
    <location>
        <begin position="104"/>
        <end position="122"/>
    </location>
</feature>
<sequence length="182" mass="20747">MTRTSRHSLATLSARKRRPKRPWRERNGNNRIEAMRERTRVLALEARKKRPYALELVQKKSVPLQDEDQLPILPLDNTEVTNENKDIAISTNADAVGLNHKGQQRMQDGTENETRASNSNSVHEFTTYNAIPGKMPEQQESTTAATTKGGTRLVNDNNDDATLFRKRETWPVIIGAWPEEED</sequence>
<evidence type="ECO:0000313" key="2">
    <source>
        <dbReference type="EMBL" id="KAF2456021.1"/>
    </source>
</evidence>
<feature type="region of interest" description="Disordered" evidence="1">
    <location>
        <begin position="1"/>
        <end position="31"/>
    </location>
</feature>
<organism evidence="2 3">
    <name type="scientific">Lineolata rhizophorae</name>
    <dbReference type="NCBI Taxonomy" id="578093"/>
    <lineage>
        <taxon>Eukaryota</taxon>
        <taxon>Fungi</taxon>
        <taxon>Dikarya</taxon>
        <taxon>Ascomycota</taxon>
        <taxon>Pezizomycotina</taxon>
        <taxon>Dothideomycetes</taxon>
        <taxon>Dothideomycetes incertae sedis</taxon>
        <taxon>Lineolatales</taxon>
        <taxon>Lineolataceae</taxon>
        <taxon>Lineolata</taxon>
    </lineage>
</organism>
<evidence type="ECO:0000256" key="1">
    <source>
        <dbReference type="SAM" id="MobiDB-lite"/>
    </source>
</evidence>
<accession>A0A6A6NWC8</accession>
<dbReference type="EMBL" id="MU001684">
    <property type="protein sequence ID" value="KAF2456021.1"/>
    <property type="molecule type" value="Genomic_DNA"/>
</dbReference>
<feature type="compositionally biased region" description="Basic and acidic residues" evidence="1">
    <location>
        <begin position="22"/>
        <end position="31"/>
    </location>
</feature>